<proteinExistence type="predicted"/>
<protein>
    <submittedName>
        <fullName evidence="2">Uncharacterized protein</fullName>
    </submittedName>
</protein>
<evidence type="ECO:0000256" key="1">
    <source>
        <dbReference type="SAM" id="Phobius"/>
    </source>
</evidence>
<keyword evidence="1" id="KW-0812">Transmembrane</keyword>
<dbReference type="AlphaFoldDB" id="A0A5C6FHE7"/>
<keyword evidence="3" id="KW-1185">Reference proteome</keyword>
<organism evidence="2 3">
    <name type="scientific">Rubripirellula tenax</name>
    <dbReference type="NCBI Taxonomy" id="2528015"/>
    <lineage>
        <taxon>Bacteria</taxon>
        <taxon>Pseudomonadati</taxon>
        <taxon>Planctomycetota</taxon>
        <taxon>Planctomycetia</taxon>
        <taxon>Pirellulales</taxon>
        <taxon>Pirellulaceae</taxon>
        <taxon>Rubripirellula</taxon>
    </lineage>
</organism>
<keyword evidence="1" id="KW-1133">Transmembrane helix</keyword>
<dbReference type="Proteomes" id="UP000318288">
    <property type="component" value="Unassembled WGS sequence"/>
</dbReference>
<gene>
    <name evidence="2" type="ORF">Poly51_18060</name>
</gene>
<dbReference type="RefSeq" id="WP_146456320.1">
    <property type="nucleotide sequence ID" value="NZ_SJPW01000002.1"/>
</dbReference>
<evidence type="ECO:0000313" key="2">
    <source>
        <dbReference type="EMBL" id="TWU59021.1"/>
    </source>
</evidence>
<reference evidence="2 3" key="1">
    <citation type="submission" date="2019-02" db="EMBL/GenBank/DDBJ databases">
        <title>Deep-cultivation of Planctomycetes and their phenomic and genomic characterization uncovers novel biology.</title>
        <authorList>
            <person name="Wiegand S."/>
            <person name="Jogler M."/>
            <person name="Boedeker C."/>
            <person name="Pinto D."/>
            <person name="Vollmers J."/>
            <person name="Rivas-Marin E."/>
            <person name="Kohn T."/>
            <person name="Peeters S.H."/>
            <person name="Heuer A."/>
            <person name="Rast P."/>
            <person name="Oberbeckmann S."/>
            <person name="Bunk B."/>
            <person name="Jeske O."/>
            <person name="Meyerdierks A."/>
            <person name="Storesund J.E."/>
            <person name="Kallscheuer N."/>
            <person name="Luecker S."/>
            <person name="Lage O.M."/>
            <person name="Pohl T."/>
            <person name="Merkel B.J."/>
            <person name="Hornburger P."/>
            <person name="Mueller R.-W."/>
            <person name="Bruemmer F."/>
            <person name="Labrenz M."/>
            <person name="Spormann A.M."/>
            <person name="Op Den Camp H."/>
            <person name="Overmann J."/>
            <person name="Amann R."/>
            <person name="Jetten M.S.M."/>
            <person name="Mascher T."/>
            <person name="Medema M.H."/>
            <person name="Devos D.P."/>
            <person name="Kaster A.-K."/>
            <person name="Ovreas L."/>
            <person name="Rohde M."/>
            <person name="Galperin M.Y."/>
            <person name="Jogler C."/>
        </authorList>
    </citation>
    <scope>NUCLEOTIDE SEQUENCE [LARGE SCALE GENOMIC DNA]</scope>
    <source>
        <strain evidence="2 3">Poly51</strain>
    </source>
</reference>
<keyword evidence="1" id="KW-0472">Membrane</keyword>
<sequence>MPTSFLTLISSTLLAETTMSDVSLNYREEVVPDGISMFWYALIPIAITIVAGLIYQFADRPPAIVNTPLGMLHELCRVHRIKGKSRELLEAIAESAAIEHPAIMFLSANHLDETVEKAKKRMTFDKKQSSTLGMVRRRMFA</sequence>
<accession>A0A5C6FHE7</accession>
<dbReference type="OrthoDB" id="291086at2"/>
<dbReference type="EMBL" id="SJPW01000002">
    <property type="protein sequence ID" value="TWU59021.1"/>
    <property type="molecule type" value="Genomic_DNA"/>
</dbReference>
<comment type="caution">
    <text evidence="2">The sequence shown here is derived from an EMBL/GenBank/DDBJ whole genome shotgun (WGS) entry which is preliminary data.</text>
</comment>
<feature type="transmembrane region" description="Helical" evidence="1">
    <location>
        <begin position="36"/>
        <end position="55"/>
    </location>
</feature>
<evidence type="ECO:0000313" key="3">
    <source>
        <dbReference type="Proteomes" id="UP000318288"/>
    </source>
</evidence>
<name>A0A5C6FHE7_9BACT</name>